<evidence type="ECO:0000313" key="4">
    <source>
        <dbReference type="Proteomes" id="UP001151760"/>
    </source>
</evidence>
<organism evidence="3 4">
    <name type="scientific">Tanacetum coccineum</name>
    <dbReference type="NCBI Taxonomy" id="301880"/>
    <lineage>
        <taxon>Eukaryota</taxon>
        <taxon>Viridiplantae</taxon>
        <taxon>Streptophyta</taxon>
        <taxon>Embryophyta</taxon>
        <taxon>Tracheophyta</taxon>
        <taxon>Spermatophyta</taxon>
        <taxon>Magnoliopsida</taxon>
        <taxon>eudicotyledons</taxon>
        <taxon>Gunneridae</taxon>
        <taxon>Pentapetalae</taxon>
        <taxon>asterids</taxon>
        <taxon>campanulids</taxon>
        <taxon>Asterales</taxon>
        <taxon>Asteraceae</taxon>
        <taxon>Asteroideae</taxon>
        <taxon>Anthemideae</taxon>
        <taxon>Anthemidinae</taxon>
        <taxon>Tanacetum</taxon>
    </lineage>
</organism>
<evidence type="ECO:0000256" key="1">
    <source>
        <dbReference type="ARBA" id="ARBA00022614"/>
    </source>
</evidence>
<reference evidence="3" key="1">
    <citation type="journal article" date="2022" name="Int. J. Mol. Sci.">
        <title>Draft Genome of Tanacetum Coccineum: Genomic Comparison of Closely Related Tanacetum-Family Plants.</title>
        <authorList>
            <person name="Yamashiro T."/>
            <person name="Shiraishi A."/>
            <person name="Nakayama K."/>
            <person name="Satake H."/>
        </authorList>
    </citation>
    <scope>NUCLEOTIDE SEQUENCE</scope>
</reference>
<gene>
    <name evidence="3" type="ORF">Tco_0906572</name>
</gene>
<dbReference type="InterPro" id="IPR000157">
    <property type="entry name" value="TIR_dom"/>
</dbReference>
<keyword evidence="4" id="KW-1185">Reference proteome</keyword>
<dbReference type="InterPro" id="IPR027417">
    <property type="entry name" value="P-loop_NTPase"/>
</dbReference>
<reference evidence="3" key="2">
    <citation type="submission" date="2022-01" db="EMBL/GenBank/DDBJ databases">
        <authorList>
            <person name="Yamashiro T."/>
            <person name="Shiraishi A."/>
            <person name="Satake H."/>
            <person name="Nakayama K."/>
        </authorList>
    </citation>
    <scope>NUCLEOTIDE SEQUENCE</scope>
</reference>
<dbReference type="SUPFAM" id="SSF52200">
    <property type="entry name" value="Toll/Interleukin receptor TIR domain"/>
    <property type="match status" value="1"/>
</dbReference>
<dbReference type="PANTHER" id="PTHR11017">
    <property type="entry name" value="LEUCINE-RICH REPEAT-CONTAINING PROTEIN"/>
    <property type="match status" value="1"/>
</dbReference>
<accession>A0ABQ5CJK9</accession>
<keyword evidence="1" id="KW-0433">Leucine-rich repeat</keyword>
<dbReference type="InterPro" id="IPR042197">
    <property type="entry name" value="Apaf_helical"/>
</dbReference>
<dbReference type="InterPro" id="IPR044974">
    <property type="entry name" value="Disease_R_plants"/>
</dbReference>
<dbReference type="PANTHER" id="PTHR11017:SF573">
    <property type="entry name" value="ADP-RIBOSYL CYCLASE_CYCLIC ADP-RIBOSE HYDROLASE"/>
    <property type="match status" value="1"/>
</dbReference>
<evidence type="ECO:0000313" key="3">
    <source>
        <dbReference type="EMBL" id="GJT26297.1"/>
    </source>
</evidence>
<dbReference type="Gene3D" id="3.40.50.10140">
    <property type="entry name" value="Toll/interleukin-1 receptor homology (TIR) domain"/>
    <property type="match status" value="1"/>
</dbReference>
<dbReference type="Gene3D" id="1.10.8.430">
    <property type="entry name" value="Helical domain of apoptotic protease-activating factors"/>
    <property type="match status" value="1"/>
</dbReference>
<sequence>MATTSVPHRWKYDVFVSFRGDDILKNFMDHLFNDFKQKGIHAFRDNKELPKGEEISPHLYKAIKESRYEYKFIDYISKDILKKLCDGPLHVGENLSFEDIECRSRDYADKEDDVIEADHANFDDLDEHEQLEALAGFPLFHPLALKVLGRFLYEKTVGQWVSELDKLKVYPNEQIQRVLRLSYDGLDLHQKNILLDIACLFVGENRDFVASVLDGSKIVVLAWMPFHILTSKFYPENIVAIDLSYSNIKQLWTTPKNLWVDGCKKLEVLPELPPSLNAVSACDCTSLCSITGSSEYPIMMNTSSYLSNCPKLFTNLAIDSQASISETQYERYEVKECGARVVCDEDLEQDANLSMLQDLPTLSQHGGGINLYGPHGHMIEWSYGSTLIRTALASLAVRNSYNALKLVTVAQSKRELTPDIVKAASYRPALPKIPAPQINLVALCLQLNQMQWDHVLPHSSLGLSIQWPHGPPNLMAPPSAQYFARQGNQSIRPPPQSGPLPSQGVGGPSFLAGGGLAVIGLGQKFWGYCTKTPRATSILIFYRS</sequence>
<name>A0ABQ5CJK9_9ASTR</name>
<dbReference type="PROSITE" id="PS50104">
    <property type="entry name" value="TIR"/>
    <property type="match status" value="1"/>
</dbReference>
<evidence type="ECO:0000259" key="2">
    <source>
        <dbReference type="PROSITE" id="PS50104"/>
    </source>
</evidence>
<dbReference type="InterPro" id="IPR035897">
    <property type="entry name" value="Toll_tir_struct_dom_sf"/>
</dbReference>
<dbReference type="EMBL" id="BQNB010014280">
    <property type="protein sequence ID" value="GJT26297.1"/>
    <property type="molecule type" value="Genomic_DNA"/>
</dbReference>
<dbReference type="Pfam" id="PF01582">
    <property type="entry name" value="TIR"/>
    <property type="match status" value="1"/>
</dbReference>
<proteinExistence type="predicted"/>
<dbReference type="SUPFAM" id="SSF52540">
    <property type="entry name" value="P-loop containing nucleoside triphosphate hydrolases"/>
    <property type="match status" value="1"/>
</dbReference>
<protein>
    <submittedName>
        <fullName evidence="3">NB-ARC domains-containing protein</fullName>
    </submittedName>
</protein>
<feature type="domain" description="TIR" evidence="2">
    <location>
        <begin position="10"/>
        <end position="183"/>
    </location>
</feature>
<dbReference type="Proteomes" id="UP001151760">
    <property type="component" value="Unassembled WGS sequence"/>
</dbReference>
<comment type="caution">
    <text evidence="3">The sequence shown here is derived from an EMBL/GenBank/DDBJ whole genome shotgun (WGS) entry which is preliminary data.</text>
</comment>